<keyword evidence="9" id="KW-0119">Carbohydrate metabolism</keyword>
<name>A0A1L9VVP2_ASPGL</name>
<gene>
    <name evidence="18" type="ORF">ASPGLDRAFT_118909</name>
</gene>
<evidence type="ECO:0000256" key="5">
    <source>
        <dbReference type="ARBA" id="ARBA00022729"/>
    </source>
</evidence>
<dbReference type="GO" id="GO:0008422">
    <property type="term" value="F:beta-glucosidase activity"/>
    <property type="evidence" value="ECO:0007669"/>
    <property type="project" value="UniProtKB-EC"/>
</dbReference>
<feature type="domain" description="Glycoside hydrolase family 3 N-terminal" evidence="17">
    <location>
        <begin position="117"/>
        <end position="339"/>
    </location>
</feature>
<dbReference type="STRING" id="1160497.A0A1L9VVP2"/>
<dbReference type="Pfam" id="PF00933">
    <property type="entry name" value="Glyco_hydro_3"/>
    <property type="match status" value="1"/>
</dbReference>
<evidence type="ECO:0000256" key="16">
    <source>
        <dbReference type="SAM" id="SignalP"/>
    </source>
</evidence>
<dbReference type="SUPFAM" id="SSF51445">
    <property type="entry name" value="(Trans)glycosidases"/>
    <property type="match status" value="1"/>
</dbReference>
<evidence type="ECO:0000313" key="18">
    <source>
        <dbReference type="EMBL" id="OJJ87957.1"/>
    </source>
</evidence>
<evidence type="ECO:0000313" key="19">
    <source>
        <dbReference type="Proteomes" id="UP000184300"/>
    </source>
</evidence>
<dbReference type="RefSeq" id="XP_022404640.1">
    <property type="nucleotide sequence ID" value="XM_022539998.1"/>
</dbReference>
<dbReference type="PANTHER" id="PTHR42715">
    <property type="entry name" value="BETA-GLUCOSIDASE"/>
    <property type="match status" value="1"/>
</dbReference>
<comment type="similarity">
    <text evidence="3">Belongs to the glycosyl hydrolase 3 family.</text>
</comment>
<feature type="signal peptide" evidence="16">
    <location>
        <begin position="1"/>
        <end position="21"/>
    </location>
</feature>
<dbReference type="Gene3D" id="3.40.50.1700">
    <property type="entry name" value="Glycoside hydrolase family 3 C-terminal domain"/>
    <property type="match status" value="1"/>
</dbReference>
<dbReference type="VEuPathDB" id="FungiDB:ASPGLDRAFT_118909"/>
<dbReference type="EMBL" id="KV878890">
    <property type="protein sequence ID" value="OJJ87957.1"/>
    <property type="molecule type" value="Genomic_DNA"/>
</dbReference>
<evidence type="ECO:0000256" key="12">
    <source>
        <dbReference type="ARBA" id="ARBA00039571"/>
    </source>
</evidence>
<dbReference type="Gene3D" id="3.20.20.300">
    <property type="entry name" value="Glycoside hydrolase, family 3, N-terminal domain"/>
    <property type="match status" value="1"/>
</dbReference>
<keyword evidence="8" id="KW-0325">Glycoprotein</keyword>
<evidence type="ECO:0000256" key="15">
    <source>
        <dbReference type="ARBA" id="ARBA00041805"/>
    </source>
</evidence>
<evidence type="ECO:0000256" key="10">
    <source>
        <dbReference type="ARBA" id="ARBA00023295"/>
    </source>
</evidence>
<dbReference type="AlphaFoldDB" id="A0A1L9VVP2"/>
<evidence type="ECO:0000256" key="9">
    <source>
        <dbReference type="ARBA" id="ARBA00023277"/>
    </source>
</evidence>
<keyword evidence="19" id="KW-1185">Reference proteome</keyword>
<dbReference type="PRINTS" id="PR00133">
    <property type="entry name" value="GLHYDRLASE3"/>
</dbReference>
<sequence>MLQTSIIGILYALSLWSATNAENITSDSYFYGQSPPVYPSPEGTGSGSWATAYRKARDLVEKLSPEEKVSLTAGVKLDDGCMGNIPAIPRVGFLGLCESDAENGLRMTDYVNGWSSGIHVGASWSKDLTRQRGMHMGQEFRNKGVHVLLGPVVGPIGRVATGGRNWEGFSSDPYLTGELGAETVKGIQSAGVSASTKAGHYIGNEQELHRNPETDAQGENVESVSSNIDDTTIHELYLWPFQDAVRAGNASVMCSYQRINNSYGCQNSKTLNSLLKGELGFQGYVITDWYAQHAGIVAANAGLDMVMPITTLWGLNLTDAIANGTMDASRLDDMVTRIIASWYQLGQDTSFPPTGIGMPHDVNANHQRIIAKYPAERETLLQSAIEGHVLVKNVEGALPLQTPQLLSVFGYDAR</sequence>
<keyword evidence="5 16" id="KW-0732">Signal</keyword>
<dbReference type="GeneID" id="34456259"/>
<dbReference type="InterPro" id="IPR036962">
    <property type="entry name" value="Glyco_hydro_3_N_sf"/>
</dbReference>
<comment type="pathway">
    <text evidence="2">Glycan metabolism; cellulose degradation.</text>
</comment>
<evidence type="ECO:0000256" key="4">
    <source>
        <dbReference type="ARBA" id="ARBA00012744"/>
    </source>
</evidence>
<dbReference type="PANTHER" id="PTHR42715:SF5">
    <property type="entry name" value="BETA-GLUCOSIDASE M-RELATED"/>
    <property type="match status" value="1"/>
</dbReference>
<evidence type="ECO:0000256" key="13">
    <source>
        <dbReference type="ARBA" id="ARBA00041282"/>
    </source>
</evidence>
<comment type="catalytic activity">
    <reaction evidence="1">
        <text>Hydrolysis of terminal, non-reducing beta-D-glucosyl residues with release of beta-D-glucose.</text>
        <dbReference type="EC" id="3.2.1.21"/>
    </reaction>
</comment>
<reference evidence="19" key="1">
    <citation type="journal article" date="2017" name="Genome Biol.">
        <title>Comparative genomics reveals high biological diversity and specific adaptations in the industrially and medically important fungal genus Aspergillus.</title>
        <authorList>
            <person name="de Vries R.P."/>
            <person name="Riley R."/>
            <person name="Wiebenga A."/>
            <person name="Aguilar-Osorio G."/>
            <person name="Amillis S."/>
            <person name="Uchima C.A."/>
            <person name="Anderluh G."/>
            <person name="Asadollahi M."/>
            <person name="Askin M."/>
            <person name="Barry K."/>
            <person name="Battaglia E."/>
            <person name="Bayram O."/>
            <person name="Benocci T."/>
            <person name="Braus-Stromeyer S.A."/>
            <person name="Caldana C."/>
            <person name="Canovas D."/>
            <person name="Cerqueira G.C."/>
            <person name="Chen F."/>
            <person name="Chen W."/>
            <person name="Choi C."/>
            <person name="Clum A."/>
            <person name="Dos Santos R.A."/>
            <person name="Damasio A.R."/>
            <person name="Diallinas G."/>
            <person name="Emri T."/>
            <person name="Fekete E."/>
            <person name="Flipphi M."/>
            <person name="Freyberg S."/>
            <person name="Gallo A."/>
            <person name="Gournas C."/>
            <person name="Habgood R."/>
            <person name="Hainaut M."/>
            <person name="Harispe M.L."/>
            <person name="Henrissat B."/>
            <person name="Hilden K.S."/>
            <person name="Hope R."/>
            <person name="Hossain A."/>
            <person name="Karabika E."/>
            <person name="Karaffa L."/>
            <person name="Karanyi Z."/>
            <person name="Krasevec N."/>
            <person name="Kuo A."/>
            <person name="Kusch H."/>
            <person name="LaButti K."/>
            <person name="Lagendijk E.L."/>
            <person name="Lapidus A."/>
            <person name="Levasseur A."/>
            <person name="Lindquist E."/>
            <person name="Lipzen A."/>
            <person name="Logrieco A.F."/>
            <person name="MacCabe A."/>
            <person name="Maekelae M.R."/>
            <person name="Malavazi I."/>
            <person name="Melin P."/>
            <person name="Meyer V."/>
            <person name="Mielnichuk N."/>
            <person name="Miskei M."/>
            <person name="Molnar A.P."/>
            <person name="Mule G."/>
            <person name="Ngan C.Y."/>
            <person name="Orejas M."/>
            <person name="Orosz E."/>
            <person name="Ouedraogo J.P."/>
            <person name="Overkamp K.M."/>
            <person name="Park H.-S."/>
            <person name="Perrone G."/>
            <person name="Piumi F."/>
            <person name="Punt P.J."/>
            <person name="Ram A.F."/>
            <person name="Ramon A."/>
            <person name="Rauscher S."/>
            <person name="Record E."/>
            <person name="Riano-Pachon D.M."/>
            <person name="Robert V."/>
            <person name="Roehrig J."/>
            <person name="Ruller R."/>
            <person name="Salamov A."/>
            <person name="Salih N.S."/>
            <person name="Samson R.A."/>
            <person name="Sandor E."/>
            <person name="Sanguinetti M."/>
            <person name="Schuetze T."/>
            <person name="Sepcic K."/>
            <person name="Shelest E."/>
            <person name="Sherlock G."/>
            <person name="Sophianopoulou V."/>
            <person name="Squina F.M."/>
            <person name="Sun H."/>
            <person name="Susca A."/>
            <person name="Todd R.B."/>
            <person name="Tsang A."/>
            <person name="Unkles S.E."/>
            <person name="van de Wiele N."/>
            <person name="van Rossen-Uffink D."/>
            <person name="Oliveira J.V."/>
            <person name="Vesth T.C."/>
            <person name="Visser J."/>
            <person name="Yu J.-H."/>
            <person name="Zhou M."/>
            <person name="Andersen M.R."/>
            <person name="Archer D.B."/>
            <person name="Baker S.E."/>
            <person name="Benoit I."/>
            <person name="Brakhage A.A."/>
            <person name="Braus G.H."/>
            <person name="Fischer R."/>
            <person name="Frisvad J.C."/>
            <person name="Goldman G.H."/>
            <person name="Houbraken J."/>
            <person name="Oakley B."/>
            <person name="Pocsi I."/>
            <person name="Scazzocchio C."/>
            <person name="Seiboth B."/>
            <person name="vanKuyk P.A."/>
            <person name="Wortman J."/>
            <person name="Dyer P.S."/>
            <person name="Grigoriev I.V."/>
        </authorList>
    </citation>
    <scope>NUCLEOTIDE SEQUENCE [LARGE SCALE GENOMIC DNA]</scope>
    <source>
        <strain evidence="19">CBS 516.65</strain>
    </source>
</reference>
<evidence type="ECO:0000259" key="17">
    <source>
        <dbReference type="Pfam" id="PF00933"/>
    </source>
</evidence>
<evidence type="ECO:0000256" key="2">
    <source>
        <dbReference type="ARBA" id="ARBA00004987"/>
    </source>
</evidence>
<feature type="chain" id="PRO_5012589505" description="Probable beta-glucosidase M" evidence="16">
    <location>
        <begin position="22"/>
        <end position="414"/>
    </location>
</feature>
<dbReference type="InterPro" id="IPR017853">
    <property type="entry name" value="GH"/>
</dbReference>
<dbReference type="Proteomes" id="UP000184300">
    <property type="component" value="Unassembled WGS sequence"/>
</dbReference>
<dbReference type="OrthoDB" id="416222at2759"/>
<dbReference type="GO" id="GO:0030245">
    <property type="term" value="P:cellulose catabolic process"/>
    <property type="evidence" value="ECO:0007669"/>
    <property type="project" value="UniProtKB-KW"/>
</dbReference>
<dbReference type="InterPro" id="IPR001764">
    <property type="entry name" value="Glyco_hydro_3_N"/>
</dbReference>
<dbReference type="EC" id="3.2.1.21" evidence="4"/>
<evidence type="ECO:0000256" key="11">
    <source>
        <dbReference type="ARBA" id="ARBA00023326"/>
    </source>
</evidence>
<protein>
    <recommendedName>
        <fullName evidence="12">Probable beta-glucosidase M</fullName>
        <ecNumber evidence="4">3.2.1.21</ecNumber>
    </recommendedName>
    <alternativeName>
        <fullName evidence="13">Beta-D-glucoside glucohydrolase M</fullName>
    </alternativeName>
    <alternativeName>
        <fullName evidence="14">Cellobiase M</fullName>
    </alternativeName>
    <alternativeName>
        <fullName evidence="15">Gentiobiase M</fullName>
    </alternativeName>
</protein>
<organism evidence="18 19">
    <name type="scientific">Aspergillus glaucus CBS 516.65</name>
    <dbReference type="NCBI Taxonomy" id="1160497"/>
    <lineage>
        <taxon>Eukaryota</taxon>
        <taxon>Fungi</taxon>
        <taxon>Dikarya</taxon>
        <taxon>Ascomycota</taxon>
        <taxon>Pezizomycotina</taxon>
        <taxon>Eurotiomycetes</taxon>
        <taxon>Eurotiomycetidae</taxon>
        <taxon>Eurotiales</taxon>
        <taxon>Aspergillaceae</taxon>
        <taxon>Aspergillus</taxon>
        <taxon>Aspergillus subgen. Aspergillus</taxon>
    </lineage>
</organism>
<keyword evidence="6" id="KW-0378">Hydrolase</keyword>
<evidence type="ECO:0000256" key="8">
    <source>
        <dbReference type="ARBA" id="ARBA00023180"/>
    </source>
</evidence>
<evidence type="ECO:0000256" key="6">
    <source>
        <dbReference type="ARBA" id="ARBA00022801"/>
    </source>
</evidence>
<evidence type="ECO:0000256" key="1">
    <source>
        <dbReference type="ARBA" id="ARBA00000448"/>
    </source>
</evidence>
<evidence type="ECO:0000256" key="3">
    <source>
        <dbReference type="ARBA" id="ARBA00005336"/>
    </source>
</evidence>
<dbReference type="InterPro" id="IPR050288">
    <property type="entry name" value="Cellulose_deg_GH3"/>
</dbReference>
<evidence type="ECO:0000256" key="7">
    <source>
        <dbReference type="ARBA" id="ARBA00023001"/>
    </source>
</evidence>
<keyword evidence="10" id="KW-0326">Glycosidase</keyword>
<evidence type="ECO:0000256" key="14">
    <source>
        <dbReference type="ARBA" id="ARBA00041589"/>
    </source>
</evidence>
<dbReference type="FunFam" id="3.20.20.300:FF:000002">
    <property type="entry name" value="Probable beta-glucosidase"/>
    <property type="match status" value="1"/>
</dbReference>
<proteinExistence type="inferred from homology"/>
<feature type="non-terminal residue" evidence="18">
    <location>
        <position position="414"/>
    </location>
</feature>
<keyword evidence="7" id="KW-0136">Cellulose degradation</keyword>
<accession>A0A1L9VVP2</accession>
<dbReference type="InterPro" id="IPR036881">
    <property type="entry name" value="Glyco_hydro_3_C_sf"/>
</dbReference>
<keyword evidence="11" id="KW-0624">Polysaccharide degradation</keyword>